<evidence type="ECO:0000259" key="6">
    <source>
        <dbReference type="Pfam" id="PF02837"/>
    </source>
</evidence>
<evidence type="ECO:0000313" key="7">
    <source>
        <dbReference type="EMBL" id="NYE72080.1"/>
    </source>
</evidence>
<protein>
    <submittedName>
        <fullName evidence="7">Beta-galactosidase/beta-glucuronidase</fullName>
    </submittedName>
</protein>
<dbReference type="Pfam" id="PF00703">
    <property type="entry name" value="Glyco_hydro_2"/>
    <property type="match status" value="1"/>
</dbReference>
<evidence type="ECO:0000256" key="3">
    <source>
        <dbReference type="ARBA" id="ARBA00023295"/>
    </source>
</evidence>
<dbReference type="Gene3D" id="2.60.120.260">
    <property type="entry name" value="Galactose-binding domain-like"/>
    <property type="match status" value="1"/>
</dbReference>
<keyword evidence="2" id="KW-0378">Hydrolase</keyword>
<dbReference type="PANTHER" id="PTHR42732:SF3">
    <property type="entry name" value="HYDROLASE"/>
    <property type="match status" value="1"/>
</dbReference>
<evidence type="ECO:0000259" key="4">
    <source>
        <dbReference type="Pfam" id="PF00703"/>
    </source>
</evidence>
<feature type="domain" description="Glycoside hydrolase family 2 catalytic" evidence="5">
    <location>
        <begin position="281"/>
        <end position="504"/>
    </location>
</feature>
<dbReference type="RefSeq" id="WP_179752661.1">
    <property type="nucleotide sequence ID" value="NZ_JACCBU010000001.1"/>
</dbReference>
<dbReference type="Gene3D" id="3.20.20.80">
    <property type="entry name" value="Glycosidases"/>
    <property type="match status" value="1"/>
</dbReference>
<gene>
    <name evidence="7" type="ORF">BKA15_003409</name>
</gene>
<dbReference type="InterPro" id="IPR006102">
    <property type="entry name" value="Ig-like_GH2"/>
</dbReference>
<keyword evidence="3" id="KW-0326">Glycosidase</keyword>
<dbReference type="AlphaFoldDB" id="A0A7Y9I889"/>
<dbReference type="GO" id="GO:0005975">
    <property type="term" value="P:carbohydrate metabolic process"/>
    <property type="evidence" value="ECO:0007669"/>
    <property type="project" value="InterPro"/>
</dbReference>
<name>A0A7Y9I889_9ACTN</name>
<dbReference type="Pfam" id="PF02836">
    <property type="entry name" value="Glyco_hydro_2_C"/>
    <property type="match status" value="1"/>
</dbReference>
<proteinExistence type="inferred from homology"/>
<dbReference type="Pfam" id="PF02837">
    <property type="entry name" value="Glyco_hydro_2_N"/>
    <property type="match status" value="1"/>
</dbReference>
<dbReference type="EMBL" id="JACCBU010000001">
    <property type="protein sequence ID" value="NYE72080.1"/>
    <property type="molecule type" value="Genomic_DNA"/>
</dbReference>
<feature type="domain" description="Glycosyl hydrolases family 2 sugar binding" evidence="6">
    <location>
        <begin position="19"/>
        <end position="145"/>
    </location>
</feature>
<dbReference type="Gene3D" id="2.60.40.10">
    <property type="entry name" value="Immunoglobulins"/>
    <property type="match status" value="1"/>
</dbReference>
<sequence length="678" mass="75259">MIQTEQLHPRPSGARSRWQSLDGDWDFARDPEDRGLREGWNRGDTGPWDERITVPYAWESPASGIEAHWLPIGWYRRRFEVLPEWSDLRTFMIIGGVHHEATVWVDGVEVAHVAGGHAGLECELPRTGGESMLIVVRVVNPIDKRFVPHGKQRSLPADDFDGCQFTPSSGIWQTVWVEPRPELYVRSLSLQPNEDLTGFRASIETGGVSEAATVSLAVGDEPAVVTAVVDGHAVIDLPIAEPRLWSPDDPFLYEVTATLHPGGSGSDDVVTSTTGLRRIEAQGSALYLNGEQLYLRGVLDQGYWPDGGLTAPGPEALLRDLELARDAGFTLVRKHLKFEDPRQLHYADRLGMLMWVEPPSIGRFTPEAVNAFESLVPEMILKYGNHPSVIIWGLYNEEWGLDWQAAEDPERAATLQRISELAHRLDPTRLVVDDSGWSHVETDIVDWHVYTDDLVKWDDVVARSAAGTLDILPIGLGPDALDRPLWAREPDGKARPNLNTEYGVGHTSLERGWHLRWQTQRLRREDAISGYIYCELTDIEHETAGTYTFDRRRKDLGGTIPADVHRDTVLIPDLIPVRPGADLLATAGQEIVVNVAVSHRGSEPFVGRLGWSWEGSDHDAGSIDVTVKPHVCSEPLSVRTTVPPARPAGAGPRLRLVALQTDDTMAGHTFVDVELQAH</sequence>
<dbReference type="GO" id="GO:0004553">
    <property type="term" value="F:hydrolase activity, hydrolyzing O-glycosyl compounds"/>
    <property type="evidence" value="ECO:0007669"/>
    <property type="project" value="InterPro"/>
</dbReference>
<comment type="similarity">
    <text evidence="1">Belongs to the glycosyl hydrolase 2 family.</text>
</comment>
<dbReference type="SUPFAM" id="SSF49785">
    <property type="entry name" value="Galactose-binding domain-like"/>
    <property type="match status" value="1"/>
</dbReference>
<dbReference type="InterPro" id="IPR013783">
    <property type="entry name" value="Ig-like_fold"/>
</dbReference>
<dbReference type="SUPFAM" id="SSF51445">
    <property type="entry name" value="(Trans)glycosidases"/>
    <property type="match status" value="1"/>
</dbReference>
<dbReference type="InterPro" id="IPR006104">
    <property type="entry name" value="Glyco_hydro_2_N"/>
</dbReference>
<evidence type="ECO:0000256" key="2">
    <source>
        <dbReference type="ARBA" id="ARBA00022801"/>
    </source>
</evidence>
<dbReference type="InterPro" id="IPR006103">
    <property type="entry name" value="Glyco_hydro_2_cat"/>
</dbReference>
<feature type="domain" description="Glycoside hydrolase family 2 immunoglobulin-like beta-sandwich" evidence="4">
    <location>
        <begin position="220"/>
        <end position="277"/>
    </location>
</feature>
<dbReference type="InterPro" id="IPR051913">
    <property type="entry name" value="GH2_Domain-Containing"/>
</dbReference>
<dbReference type="InterPro" id="IPR017853">
    <property type="entry name" value="GH"/>
</dbReference>
<dbReference type="SUPFAM" id="SSF49303">
    <property type="entry name" value="beta-Galactosidase/glucuronidase domain"/>
    <property type="match status" value="1"/>
</dbReference>
<dbReference type="PANTHER" id="PTHR42732">
    <property type="entry name" value="BETA-GALACTOSIDASE"/>
    <property type="match status" value="1"/>
</dbReference>
<dbReference type="InterPro" id="IPR036156">
    <property type="entry name" value="Beta-gal/glucu_dom_sf"/>
</dbReference>
<evidence type="ECO:0000313" key="8">
    <source>
        <dbReference type="Proteomes" id="UP000569914"/>
    </source>
</evidence>
<comment type="caution">
    <text evidence="7">The sequence shown here is derived from an EMBL/GenBank/DDBJ whole genome shotgun (WGS) entry which is preliminary data.</text>
</comment>
<organism evidence="7 8">
    <name type="scientific">Microlunatus parietis</name>
    <dbReference type="NCBI Taxonomy" id="682979"/>
    <lineage>
        <taxon>Bacteria</taxon>
        <taxon>Bacillati</taxon>
        <taxon>Actinomycetota</taxon>
        <taxon>Actinomycetes</taxon>
        <taxon>Propionibacteriales</taxon>
        <taxon>Propionibacteriaceae</taxon>
        <taxon>Microlunatus</taxon>
    </lineage>
</organism>
<evidence type="ECO:0000259" key="5">
    <source>
        <dbReference type="Pfam" id="PF02836"/>
    </source>
</evidence>
<dbReference type="InterPro" id="IPR008979">
    <property type="entry name" value="Galactose-bd-like_sf"/>
</dbReference>
<evidence type="ECO:0000256" key="1">
    <source>
        <dbReference type="ARBA" id="ARBA00007401"/>
    </source>
</evidence>
<keyword evidence="8" id="KW-1185">Reference proteome</keyword>
<reference evidence="7 8" key="1">
    <citation type="submission" date="2020-07" db="EMBL/GenBank/DDBJ databases">
        <title>Sequencing the genomes of 1000 actinobacteria strains.</title>
        <authorList>
            <person name="Klenk H.-P."/>
        </authorList>
    </citation>
    <scope>NUCLEOTIDE SEQUENCE [LARGE SCALE GENOMIC DNA]</scope>
    <source>
        <strain evidence="7 8">DSM 22083</strain>
    </source>
</reference>
<accession>A0A7Y9I889</accession>
<dbReference type="Proteomes" id="UP000569914">
    <property type="component" value="Unassembled WGS sequence"/>
</dbReference>